<dbReference type="PROSITE" id="PS50822">
    <property type="entry name" value="PIWI"/>
    <property type="match status" value="1"/>
</dbReference>
<dbReference type="Gene3D" id="3.30.420.10">
    <property type="entry name" value="Ribonuclease H-like superfamily/Ribonuclease H"/>
    <property type="match status" value="1"/>
</dbReference>
<dbReference type="InterPro" id="IPR036397">
    <property type="entry name" value="RNaseH_sf"/>
</dbReference>
<feature type="domain" description="Piwi" evidence="1">
    <location>
        <begin position="1"/>
        <end position="198"/>
    </location>
</feature>
<dbReference type="Proteomes" id="UP000077069">
    <property type="component" value="Unassembled WGS sequence"/>
</dbReference>
<reference evidence="2 3" key="1">
    <citation type="submission" date="2016-05" db="EMBL/GenBank/DDBJ databases">
        <title>Comparative analysis of secretome profiles of manganese(II)-oxidizing ascomycete fungi.</title>
        <authorList>
            <consortium name="DOE Joint Genome Institute"/>
            <person name="Zeiner C.A."/>
            <person name="Purvine S.O."/>
            <person name="Zink E.M."/>
            <person name="Wu S."/>
            <person name="Pasa-Tolic L."/>
            <person name="Chaput D.L."/>
            <person name="Haridas S."/>
            <person name="Grigoriev I.V."/>
            <person name="Santelli C.M."/>
            <person name="Hansel C.M."/>
        </authorList>
    </citation>
    <scope>NUCLEOTIDE SEQUENCE [LARGE SCALE GENOMIC DNA]</scope>
    <source>
        <strain evidence="2 3">AP3s5-JAC2a</strain>
    </source>
</reference>
<dbReference type="STRING" id="1460663.A0A177CW71"/>
<dbReference type="InterPro" id="IPR003165">
    <property type="entry name" value="Piwi"/>
</dbReference>
<dbReference type="SUPFAM" id="SSF53098">
    <property type="entry name" value="Ribonuclease H-like"/>
    <property type="match status" value="1"/>
</dbReference>
<proteinExistence type="predicted"/>
<accession>A0A177CW71</accession>
<dbReference type="SMART" id="SM00950">
    <property type="entry name" value="Piwi"/>
    <property type="match status" value="1"/>
</dbReference>
<dbReference type="GeneID" id="28765805"/>
<dbReference type="GO" id="GO:0003676">
    <property type="term" value="F:nucleic acid binding"/>
    <property type="evidence" value="ECO:0007669"/>
    <property type="project" value="InterPro"/>
</dbReference>
<dbReference type="AlphaFoldDB" id="A0A177CW71"/>
<dbReference type="EMBL" id="KV441548">
    <property type="protein sequence ID" value="OAG11142.1"/>
    <property type="molecule type" value="Genomic_DNA"/>
</dbReference>
<keyword evidence="3" id="KW-1185">Reference proteome</keyword>
<evidence type="ECO:0000313" key="3">
    <source>
        <dbReference type="Proteomes" id="UP000077069"/>
    </source>
</evidence>
<name>A0A177CW71_9PLEO</name>
<dbReference type="PANTHER" id="PTHR22891">
    <property type="entry name" value="EUKARYOTIC TRANSLATION INITIATION FACTOR 2C"/>
    <property type="match status" value="1"/>
</dbReference>
<dbReference type="OrthoDB" id="10252740at2759"/>
<sequence length="203" mass="23339">MAYLDRNSEAIAQENMKPMTQQRLNAFYKKSNRLLANVLFYSDGIDESQYARVQVTEVLGIKSGYQAFAESTGISQDPKITTVIVTRRHHTRFYPSNVINGHENSRESNCSPGTCVDSGVTHPNYFEFYLQSHHPIKATARPARYFVLDNGMSLTEQQLQKFMYELCYSYVRATLPVGYAPPAYYADRLCERARCYFAYFLKS</sequence>
<dbReference type="InterPro" id="IPR012337">
    <property type="entry name" value="RNaseH-like_sf"/>
</dbReference>
<evidence type="ECO:0000313" key="2">
    <source>
        <dbReference type="EMBL" id="OAG11142.1"/>
    </source>
</evidence>
<gene>
    <name evidence="2" type="ORF">CC84DRAFT_1210819</name>
</gene>
<dbReference type="RefSeq" id="XP_018041507.1">
    <property type="nucleotide sequence ID" value="XM_018182319.1"/>
</dbReference>
<dbReference type="InParanoid" id="A0A177CW71"/>
<evidence type="ECO:0000259" key="1">
    <source>
        <dbReference type="PROSITE" id="PS50822"/>
    </source>
</evidence>
<dbReference type="Pfam" id="PF02171">
    <property type="entry name" value="Piwi"/>
    <property type="match status" value="1"/>
</dbReference>
<organism evidence="2 3">
    <name type="scientific">Paraphaeosphaeria sporulosa</name>
    <dbReference type="NCBI Taxonomy" id="1460663"/>
    <lineage>
        <taxon>Eukaryota</taxon>
        <taxon>Fungi</taxon>
        <taxon>Dikarya</taxon>
        <taxon>Ascomycota</taxon>
        <taxon>Pezizomycotina</taxon>
        <taxon>Dothideomycetes</taxon>
        <taxon>Pleosporomycetidae</taxon>
        <taxon>Pleosporales</taxon>
        <taxon>Massarineae</taxon>
        <taxon>Didymosphaeriaceae</taxon>
        <taxon>Paraphaeosphaeria</taxon>
    </lineage>
</organism>
<protein>
    <submittedName>
        <fullName evidence="2">Ribonuclease H-like protein</fullName>
    </submittedName>
</protein>